<protein>
    <recommendedName>
        <fullName evidence="1">At2g35280-like TPR domain-containing protein</fullName>
    </recommendedName>
</protein>
<evidence type="ECO:0000313" key="2">
    <source>
        <dbReference type="EMBL" id="OIW19691.1"/>
    </source>
</evidence>
<gene>
    <name evidence="2" type="ORF">TanjilG_18501</name>
</gene>
<keyword evidence="3" id="KW-1185">Reference proteome</keyword>
<sequence length="200" mass="23807">MKKCCKDFLDAGEDSFTYQHVSLDKFPLIPWLHDDKRISFMKRCKESKNMDILYREGLLQYLRVNIGGGGCGVELLKIVAEKGHKEAKYVYGMIMLCSENEELRKHGLKHMRFLRESMCVIRCRKNVEKILQYVWKNNKKLVQNQINLCKSKNTCKSWRPKQGRWSLLDDDDDDNNDVNMCEYCRWDHELVSFSKFFHVH</sequence>
<name>A0A4P1RWE2_LUPAN</name>
<feature type="domain" description="At2g35280-like TPR" evidence="1">
    <location>
        <begin position="25"/>
        <end position="132"/>
    </location>
</feature>
<dbReference type="PANTHER" id="PTHR33784:SF10">
    <property type="entry name" value="F-BOX PROTEIN"/>
    <property type="match status" value="1"/>
</dbReference>
<dbReference type="Gramene" id="OIW19691">
    <property type="protein sequence ID" value="OIW19691"/>
    <property type="gene ID" value="TanjilG_18501"/>
</dbReference>
<evidence type="ECO:0000313" key="3">
    <source>
        <dbReference type="Proteomes" id="UP000188354"/>
    </source>
</evidence>
<reference evidence="2 3" key="1">
    <citation type="journal article" date="2017" name="Plant Biotechnol. J.">
        <title>A comprehensive draft genome sequence for lupin (Lupinus angustifolius), an emerging health food: insights into plant-microbe interactions and legume evolution.</title>
        <authorList>
            <person name="Hane J.K."/>
            <person name="Ming Y."/>
            <person name="Kamphuis L.G."/>
            <person name="Nelson M.N."/>
            <person name="Garg G."/>
            <person name="Atkins C.A."/>
            <person name="Bayer P.E."/>
            <person name="Bravo A."/>
            <person name="Bringans S."/>
            <person name="Cannon S."/>
            <person name="Edwards D."/>
            <person name="Foley R."/>
            <person name="Gao L.L."/>
            <person name="Harrison M.J."/>
            <person name="Huang W."/>
            <person name="Hurgobin B."/>
            <person name="Li S."/>
            <person name="Liu C.W."/>
            <person name="McGrath A."/>
            <person name="Morahan G."/>
            <person name="Murray J."/>
            <person name="Weller J."/>
            <person name="Jian J."/>
            <person name="Singh K.B."/>
        </authorList>
    </citation>
    <scope>NUCLEOTIDE SEQUENCE [LARGE SCALE GENOMIC DNA]</scope>
    <source>
        <strain evidence="3">cv. Tanjil</strain>
        <tissue evidence="2">Whole plant</tissue>
    </source>
</reference>
<dbReference type="Proteomes" id="UP000188354">
    <property type="component" value="Chromosome LG01"/>
</dbReference>
<accession>A0A4P1RWE2</accession>
<dbReference type="STRING" id="3871.A0A4P1RWE2"/>
<proteinExistence type="predicted"/>
<dbReference type="Pfam" id="PF23310">
    <property type="entry name" value="TPR_27"/>
    <property type="match status" value="1"/>
</dbReference>
<organism evidence="2 3">
    <name type="scientific">Lupinus angustifolius</name>
    <name type="common">Narrow-leaved blue lupine</name>
    <dbReference type="NCBI Taxonomy" id="3871"/>
    <lineage>
        <taxon>Eukaryota</taxon>
        <taxon>Viridiplantae</taxon>
        <taxon>Streptophyta</taxon>
        <taxon>Embryophyta</taxon>
        <taxon>Tracheophyta</taxon>
        <taxon>Spermatophyta</taxon>
        <taxon>Magnoliopsida</taxon>
        <taxon>eudicotyledons</taxon>
        <taxon>Gunneridae</taxon>
        <taxon>Pentapetalae</taxon>
        <taxon>rosids</taxon>
        <taxon>fabids</taxon>
        <taxon>Fabales</taxon>
        <taxon>Fabaceae</taxon>
        <taxon>Papilionoideae</taxon>
        <taxon>50 kb inversion clade</taxon>
        <taxon>genistoids sensu lato</taxon>
        <taxon>core genistoids</taxon>
        <taxon>Genisteae</taxon>
        <taxon>Lupinus</taxon>
    </lineage>
</organism>
<dbReference type="InterPro" id="IPR040338">
    <property type="entry name" value="At1g67623-like"/>
</dbReference>
<dbReference type="AlphaFoldDB" id="A0A4P1RWE2"/>
<dbReference type="PANTHER" id="PTHR33784">
    <property type="entry name" value="OS05G0482100 PROTEIN"/>
    <property type="match status" value="1"/>
</dbReference>
<dbReference type="InterPro" id="IPR057136">
    <property type="entry name" value="At2g35280_TPR_dom"/>
</dbReference>
<evidence type="ECO:0000259" key="1">
    <source>
        <dbReference type="Pfam" id="PF23310"/>
    </source>
</evidence>
<dbReference type="EMBL" id="CM007361">
    <property type="protein sequence ID" value="OIW19691.1"/>
    <property type="molecule type" value="Genomic_DNA"/>
</dbReference>